<comment type="caution">
    <text evidence="2">The sequence shown here is derived from an EMBL/GenBank/DDBJ whole genome shotgun (WGS) entry which is preliminary data.</text>
</comment>
<evidence type="ECO:0000313" key="2">
    <source>
        <dbReference type="EMBL" id="CAK9158977.1"/>
    </source>
</evidence>
<name>A0ABC8SP64_9AQUA</name>
<evidence type="ECO:0000313" key="3">
    <source>
        <dbReference type="Proteomes" id="UP001642360"/>
    </source>
</evidence>
<organism evidence="2 3">
    <name type="scientific">Ilex paraguariensis</name>
    <name type="common">yerba mate</name>
    <dbReference type="NCBI Taxonomy" id="185542"/>
    <lineage>
        <taxon>Eukaryota</taxon>
        <taxon>Viridiplantae</taxon>
        <taxon>Streptophyta</taxon>
        <taxon>Embryophyta</taxon>
        <taxon>Tracheophyta</taxon>
        <taxon>Spermatophyta</taxon>
        <taxon>Magnoliopsida</taxon>
        <taxon>eudicotyledons</taxon>
        <taxon>Gunneridae</taxon>
        <taxon>Pentapetalae</taxon>
        <taxon>asterids</taxon>
        <taxon>campanulids</taxon>
        <taxon>Aquifoliales</taxon>
        <taxon>Aquifoliaceae</taxon>
        <taxon>Ilex</taxon>
    </lineage>
</organism>
<evidence type="ECO:0000256" key="1">
    <source>
        <dbReference type="SAM" id="MobiDB-lite"/>
    </source>
</evidence>
<reference evidence="2 3" key="1">
    <citation type="submission" date="2024-02" db="EMBL/GenBank/DDBJ databases">
        <authorList>
            <person name="Vignale AGUSTIN F."/>
            <person name="Sosa J E."/>
            <person name="Modenutti C."/>
        </authorList>
    </citation>
    <scope>NUCLEOTIDE SEQUENCE [LARGE SCALE GENOMIC DNA]</scope>
</reference>
<accession>A0ABC8SP64</accession>
<dbReference type="AlphaFoldDB" id="A0ABC8SP64"/>
<dbReference type="EMBL" id="CAUOFW020003280">
    <property type="protein sequence ID" value="CAK9158977.1"/>
    <property type="molecule type" value="Genomic_DNA"/>
</dbReference>
<feature type="non-terminal residue" evidence="2">
    <location>
        <position position="1"/>
    </location>
</feature>
<gene>
    <name evidence="2" type="ORF">ILEXP_LOCUS27654</name>
</gene>
<feature type="region of interest" description="Disordered" evidence="1">
    <location>
        <begin position="1"/>
        <end position="67"/>
    </location>
</feature>
<proteinExistence type="predicted"/>
<keyword evidence="3" id="KW-1185">Reference proteome</keyword>
<sequence length="67" mass="7594">YTKQMGFGSPPPIGSRSRKRTEEVGPSGGEQRKKRKNDPSTKNIKAKNMTFEQQVNRPTLRPHNDVV</sequence>
<dbReference type="Proteomes" id="UP001642360">
    <property type="component" value="Unassembled WGS sequence"/>
</dbReference>
<protein>
    <submittedName>
        <fullName evidence="2">Uncharacterized protein</fullName>
    </submittedName>
</protein>